<sequence length="188" mass="21013">MERNFTLYRKLFTSTFYLSAFTFGGGYVIVPLMRKEFVEKLKWIDEKEMMDMVAIAQSSPGALAVNASVIIGYRCGGVLGALVTVFGTILPPLIILSVISYFYEAFVSIKWIQIMLFGMQAGVAAVICDVVWTMAKEVASQPQKIYIAVMLIAFFANVVLHLHLLIIIIGCGILGFLIERYAKRRPIQ</sequence>
<name>A0A4R3TMN1_9FIRM</name>
<evidence type="ECO:0000313" key="8">
    <source>
        <dbReference type="EMBL" id="TCU62603.1"/>
    </source>
</evidence>
<dbReference type="GeneID" id="73795229"/>
<comment type="caution">
    <text evidence="8">The sequence shown here is derived from an EMBL/GenBank/DDBJ whole genome shotgun (WGS) entry which is preliminary data.</text>
</comment>
<keyword evidence="6 7" id="KW-0472">Membrane</keyword>
<evidence type="ECO:0000313" key="9">
    <source>
        <dbReference type="Proteomes" id="UP000295773"/>
    </source>
</evidence>
<dbReference type="InterPro" id="IPR003370">
    <property type="entry name" value="Chromate_transpt"/>
</dbReference>
<dbReference type="Pfam" id="PF02417">
    <property type="entry name" value="Chromate_transp"/>
    <property type="match status" value="1"/>
</dbReference>
<evidence type="ECO:0000256" key="4">
    <source>
        <dbReference type="ARBA" id="ARBA00022692"/>
    </source>
</evidence>
<organism evidence="8 9">
    <name type="scientific">Longicatena caecimuris</name>
    <dbReference type="NCBI Taxonomy" id="1796635"/>
    <lineage>
        <taxon>Bacteria</taxon>
        <taxon>Bacillati</taxon>
        <taxon>Bacillota</taxon>
        <taxon>Erysipelotrichia</taxon>
        <taxon>Erysipelotrichales</taxon>
        <taxon>Erysipelotrichaceae</taxon>
        <taxon>Longicatena</taxon>
    </lineage>
</organism>
<dbReference type="AlphaFoldDB" id="A0A4R3TMN1"/>
<protein>
    <submittedName>
        <fullName evidence="8">Chromate transporter</fullName>
    </submittedName>
</protein>
<reference evidence="8 9" key="1">
    <citation type="submission" date="2019-03" db="EMBL/GenBank/DDBJ databases">
        <title>Genomic Encyclopedia of Type Strains, Phase IV (KMG-IV): sequencing the most valuable type-strain genomes for metagenomic binning, comparative biology and taxonomic classification.</title>
        <authorList>
            <person name="Goeker M."/>
        </authorList>
    </citation>
    <scope>NUCLEOTIDE SEQUENCE [LARGE SCALE GENOMIC DNA]</scope>
    <source>
        <strain evidence="8 9">DSM 29481</strain>
    </source>
</reference>
<comment type="similarity">
    <text evidence="2">Belongs to the chromate ion transporter (CHR) (TC 2.A.51) family.</text>
</comment>
<evidence type="ECO:0000256" key="5">
    <source>
        <dbReference type="ARBA" id="ARBA00022989"/>
    </source>
</evidence>
<feature type="transmembrane region" description="Helical" evidence="7">
    <location>
        <begin position="79"/>
        <end position="102"/>
    </location>
</feature>
<dbReference type="PANTHER" id="PTHR43663">
    <property type="entry name" value="CHROMATE TRANSPORT PROTEIN-RELATED"/>
    <property type="match status" value="1"/>
</dbReference>
<evidence type="ECO:0000256" key="2">
    <source>
        <dbReference type="ARBA" id="ARBA00005262"/>
    </source>
</evidence>
<keyword evidence="9" id="KW-1185">Reference proteome</keyword>
<dbReference type="GO" id="GO:0015109">
    <property type="term" value="F:chromate transmembrane transporter activity"/>
    <property type="evidence" value="ECO:0007669"/>
    <property type="project" value="InterPro"/>
</dbReference>
<dbReference type="RefSeq" id="WP_008689107.1">
    <property type="nucleotide sequence ID" value="NZ_AP024510.1"/>
</dbReference>
<evidence type="ECO:0000256" key="3">
    <source>
        <dbReference type="ARBA" id="ARBA00022475"/>
    </source>
</evidence>
<evidence type="ECO:0000256" key="7">
    <source>
        <dbReference type="SAM" id="Phobius"/>
    </source>
</evidence>
<dbReference type="EMBL" id="SMBP01000003">
    <property type="protein sequence ID" value="TCU62603.1"/>
    <property type="molecule type" value="Genomic_DNA"/>
</dbReference>
<dbReference type="PANTHER" id="PTHR43663:SF1">
    <property type="entry name" value="CHROMATE TRANSPORTER"/>
    <property type="match status" value="1"/>
</dbReference>
<dbReference type="InterPro" id="IPR052518">
    <property type="entry name" value="CHR_Transporter"/>
</dbReference>
<accession>A0A4R3TMN1</accession>
<comment type="subcellular location">
    <subcellularLocation>
        <location evidence="1">Cell membrane</location>
        <topology evidence="1">Multi-pass membrane protein</topology>
    </subcellularLocation>
</comment>
<proteinExistence type="inferred from homology"/>
<keyword evidence="3" id="KW-1003">Cell membrane</keyword>
<keyword evidence="5 7" id="KW-1133">Transmembrane helix</keyword>
<feature type="transmembrane region" description="Helical" evidence="7">
    <location>
        <begin position="53"/>
        <end position="73"/>
    </location>
</feature>
<evidence type="ECO:0000256" key="6">
    <source>
        <dbReference type="ARBA" id="ARBA00023136"/>
    </source>
</evidence>
<dbReference type="GO" id="GO:0005886">
    <property type="term" value="C:plasma membrane"/>
    <property type="evidence" value="ECO:0007669"/>
    <property type="project" value="UniProtKB-SubCell"/>
</dbReference>
<evidence type="ECO:0000256" key="1">
    <source>
        <dbReference type="ARBA" id="ARBA00004651"/>
    </source>
</evidence>
<feature type="transmembrane region" description="Helical" evidence="7">
    <location>
        <begin position="114"/>
        <end position="133"/>
    </location>
</feature>
<keyword evidence="4 7" id="KW-0812">Transmembrane</keyword>
<feature type="transmembrane region" description="Helical" evidence="7">
    <location>
        <begin position="12"/>
        <end position="32"/>
    </location>
</feature>
<dbReference type="Proteomes" id="UP000295773">
    <property type="component" value="Unassembled WGS sequence"/>
</dbReference>
<gene>
    <name evidence="8" type="ORF">EDD61_10314</name>
</gene>
<feature type="transmembrane region" description="Helical" evidence="7">
    <location>
        <begin position="145"/>
        <end position="178"/>
    </location>
</feature>